<dbReference type="Pfam" id="PF01490">
    <property type="entry name" value="Aa_trans"/>
    <property type="match status" value="1"/>
</dbReference>
<dbReference type="GO" id="GO:0005774">
    <property type="term" value="C:vacuolar membrane"/>
    <property type="evidence" value="ECO:0007669"/>
    <property type="project" value="TreeGrafter"/>
</dbReference>
<protein>
    <recommendedName>
        <fullName evidence="7">Amino acid transporter transmembrane domain-containing protein</fullName>
    </recommendedName>
</protein>
<evidence type="ECO:0000256" key="5">
    <source>
        <dbReference type="ARBA" id="ARBA00023136"/>
    </source>
</evidence>
<evidence type="ECO:0000313" key="8">
    <source>
        <dbReference type="EMBL" id="CAD8525438.1"/>
    </source>
</evidence>
<gene>
    <name evidence="8" type="ORF">MCOM1403_LOCUS11376</name>
</gene>
<feature type="transmembrane region" description="Helical" evidence="6">
    <location>
        <begin position="86"/>
        <end position="107"/>
    </location>
</feature>
<dbReference type="EMBL" id="HBEQ01014127">
    <property type="protein sequence ID" value="CAD8525438.1"/>
    <property type="molecule type" value="Transcribed_RNA"/>
</dbReference>
<feature type="transmembrane region" description="Helical" evidence="6">
    <location>
        <begin position="408"/>
        <end position="427"/>
    </location>
</feature>
<dbReference type="PANTHER" id="PTHR22950">
    <property type="entry name" value="AMINO ACID TRANSPORTER"/>
    <property type="match status" value="1"/>
</dbReference>
<dbReference type="AlphaFoldDB" id="A0A7S0IM53"/>
<name>A0A7S0IM53_MICPS</name>
<feature type="transmembrane region" description="Helical" evidence="6">
    <location>
        <begin position="272"/>
        <end position="294"/>
    </location>
</feature>
<evidence type="ECO:0000256" key="1">
    <source>
        <dbReference type="ARBA" id="ARBA00004141"/>
    </source>
</evidence>
<evidence type="ECO:0000259" key="7">
    <source>
        <dbReference type="Pfam" id="PF01490"/>
    </source>
</evidence>
<feature type="transmembrane region" description="Helical" evidence="6">
    <location>
        <begin position="474"/>
        <end position="495"/>
    </location>
</feature>
<proteinExistence type="predicted"/>
<feature type="transmembrane region" description="Helical" evidence="6">
    <location>
        <begin position="439"/>
        <end position="462"/>
    </location>
</feature>
<evidence type="ECO:0000256" key="6">
    <source>
        <dbReference type="SAM" id="Phobius"/>
    </source>
</evidence>
<sequence length="541" mass="59150">MSSPPWSPTRERHGHYEELSQVDEYGTIRPASFADDLSDQASDDALVHHDDSSGWAQTPAWNICLNAAMYCAVPLSMPATLAAGGWFWGTVFFAYSTAATYWTGLVIGRVYLEHPRLATYPAMASEAFHNLALERTADARVARYWRTWSRRAVKITQFVTFYLDTVTQMIYVAQYFAQLDLGWFGTAGRDEGEIHSDSDSPAGHARLCQWAWVLVVGAVSVPVMQIPTFHASRWVIVPAVAVLAIAVALFLYEVVAVVKPWSCQPGPSFGGVTWRSAMVSFGNFAYAWGGHGVFPESLREMREPHRWPSVMRWMYAGLVPVYVVCSIVGYAGYGQFAQANINLNFPKNWVNGVSITLQLLQCYYLIFYTNVVLVLMVETRWGIDPTKTWHPRVSLPVIGSTSPAVARLLFRTAFLGTQVALAEWFITSASEDVILDLQALTGSVGMAAMTFFIPSALAWGLLPRDQLSVGDARWCVVNLVGGALIALTGVITATMDLASDGGGGGRCELRYAYAPDDPGDPCFVSGVNGAGGHPAPTLGEL</sequence>
<keyword evidence="5 6" id="KW-0472">Membrane</keyword>
<reference evidence="8" key="1">
    <citation type="submission" date="2021-01" db="EMBL/GenBank/DDBJ databases">
        <authorList>
            <person name="Corre E."/>
            <person name="Pelletier E."/>
            <person name="Niang G."/>
            <person name="Scheremetjew M."/>
            <person name="Finn R."/>
            <person name="Kale V."/>
            <person name="Holt S."/>
            <person name="Cochrane G."/>
            <person name="Meng A."/>
            <person name="Brown T."/>
            <person name="Cohen L."/>
        </authorList>
    </citation>
    <scope>NUCLEOTIDE SEQUENCE</scope>
    <source>
        <strain evidence="8">CCMP1723</strain>
    </source>
</reference>
<accession>A0A7S0IM53</accession>
<dbReference type="GO" id="GO:0015179">
    <property type="term" value="F:L-amino acid transmembrane transporter activity"/>
    <property type="evidence" value="ECO:0007669"/>
    <property type="project" value="TreeGrafter"/>
</dbReference>
<evidence type="ECO:0000256" key="2">
    <source>
        <dbReference type="ARBA" id="ARBA00022692"/>
    </source>
</evidence>
<feature type="transmembrane region" description="Helical" evidence="6">
    <location>
        <begin position="315"/>
        <end position="333"/>
    </location>
</feature>
<keyword evidence="3" id="KW-0813">Transport</keyword>
<keyword evidence="3" id="KW-0029">Amino-acid transport</keyword>
<evidence type="ECO:0000256" key="3">
    <source>
        <dbReference type="ARBA" id="ARBA00022970"/>
    </source>
</evidence>
<feature type="transmembrane region" description="Helical" evidence="6">
    <location>
        <begin position="353"/>
        <end position="377"/>
    </location>
</feature>
<feature type="transmembrane region" description="Helical" evidence="6">
    <location>
        <begin position="234"/>
        <end position="252"/>
    </location>
</feature>
<evidence type="ECO:0000256" key="4">
    <source>
        <dbReference type="ARBA" id="ARBA00022989"/>
    </source>
</evidence>
<keyword evidence="4 6" id="KW-1133">Transmembrane helix</keyword>
<comment type="subcellular location">
    <subcellularLocation>
        <location evidence="1">Membrane</location>
        <topology evidence="1">Multi-pass membrane protein</topology>
    </subcellularLocation>
</comment>
<dbReference type="InterPro" id="IPR013057">
    <property type="entry name" value="AA_transpt_TM"/>
</dbReference>
<dbReference type="PANTHER" id="PTHR22950:SF349">
    <property type="entry name" value="AMINO ACID TRANSPORTER TRANSMEMBRANE DOMAIN-CONTAINING PROTEIN"/>
    <property type="match status" value="1"/>
</dbReference>
<organism evidence="8">
    <name type="scientific">Micromonas pusilla</name>
    <name type="common">Picoplanktonic green alga</name>
    <name type="synonym">Chromulina pusilla</name>
    <dbReference type="NCBI Taxonomy" id="38833"/>
    <lineage>
        <taxon>Eukaryota</taxon>
        <taxon>Viridiplantae</taxon>
        <taxon>Chlorophyta</taxon>
        <taxon>Mamiellophyceae</taxon>
        <taxon>Mamiellales</taxon>
        <taxon>Mamiellaceae</taxon>
        <taxon>Micromonas</taxon>
    </lineage>
</organism>
<feature type="domain" description="Amino acid transporter transmembrane" evidence="7">
    <location>
        <begin position="67"/>
        <end position="491"/>
    </location>
</feature>
<keyword evidence="2 6" id="KW-0812">Transmembrane</keyword>